<dbReference type="Pfam" id="PF07883">
    <property type="entry name" value="Cupin_2"/>
    <property type="match status" value="1"/>
</dbReference>
<dbReference type="PANTHER" id="PTHR46797:SF23">
    <property type="entry name" value="HTH-TYPE TRANSCRIPTIONAL REGULATOR SUTR"/>
    <property type="match status" value="1"/>
</dbReference>
<dbReference type="EMBL" id="WODA01000025">
    <property type="protein sequence ID" value="MUN08265.1"/>
    <property type="molecule type" value="Genomic_DNA"/>
</dbReference>
<keyword evidence="3" id="KW-0804">Transcription</keyword>
<evidence type="ECO:0000256" key="2">
    <source>
        <dbReference type="ARBA" id="ARBA00023125"/>
    </source>
</evidence>
<dbReference type="Proteomes" id="UP000480122">
    <property type="component" value="Unassembled WGS sequence"/>
</dbReference>
<sequence length="190" mass="20428">MKVQSGGGSGRTTPEFILRVGQRVRSLRRQRNWTVQQLADQADLSRRMLTQIELGQANPSLVTIDRIAAALGTDFAGLALPESPGDAPASVQVWRGEGSSEALLLAATTPADTELWRWTLAPGARYDAQPDKAGAQEIHHVIAGELALVTREASRTLVAGDTTVIFSDQPYSYVNPGETDVVFFRVVSGA</sequence>
<dbReference type="InterPro" id="IPR014710">
    <property type="entry name" value="RmlC-like_jellyroll"/>
</dbReference>
<dbReference type="InterPro" id="IPR050807">
    <property type="entry name" value="TransReg_Diox_bact_type"/>
</dbReference>
<protein>
    <submittedName>
        <fullName evidence="5">Helix-turn-helix domain-containing protein</fullName>
    </submittedName>
</protein>
<dbReference type="SUPFAM" id="SSF47413">
    <property type="entry name" value="lambda repressor-like DNA-binding domains"/>
    <property type="match status" value="1"/>
</dbReference>
<dbReference type="SMART" id="SM00530">
    <property type="entry name" value="HTH_XRE"/>
    <property type="match status" value="1"/>
</dbReference>
<dbReference type="PROSITE" id="PS50943">
    <property type="entry name" value="HTH_CROC1"/>
    <property type="match status" value="1"/>
</dbReference>
<dbReference type="RefSeq" id="WP_155843125.1">
    <property type="nucleotide sequence ID" value="NZ_BAAAIA010000008.1"/>
</dbReference>
<dbReference type="GO" id="GO:0005829">
    <property type="term" value="C:cytosol"/>
    <property type="evidence" value="ECO:0007669"/>
    <property type="project" value="TreeGrafter"/>
</dbReference>
<reference evidence="5 6" key="1">
    <citation type="submission" date="2019-11" db="EMBL/GenBank/DDBJ databases">
        <title>Agromyces kandeliae sp. nov., isolated from mangrove soil.</title>
        <authorList>
            <person name="Wang R."/>
        </authorList>
    </citation>
    <scope>NUCLEOTIDE SEQUENCE [LARGE SCALE GENOMIC DNA]</scope>
    <source>
        <strain evidence="5 6">JCM 11431</strain>
    </source>
</reference>
<dbReference type="Gene3D" id="2.60.120.10">
    <property type="entry name" value="Jelly Rolls"/>
    <property type="match status" value="1"/>
</dbReference>
<keyword evidence="1" id="KW-0805">Transcription regulation</keyword>
<dbReference type="OrthoDB" id="7428772at2"/>
<dbReference type="InterPro" id="IPR013096">
    <property type="entry name" value="Cupin_2"/>
</dbReference>
<dbReference type="Pfam" id="PF01381">
    <property type="entry name" value="HTH_3"/>
    <property type="match status" value="1"/>
</dbReference>
<comment type="caution">
    <text evidence="5">The sequence shown here is derived from an EMBL/GenBank/DDBJ whole genome shotgun (WGS) entry which is preliminary data.</text>
</comment>
<gene>
    <name evidence="5" type="ORF">GLX25_14195</name>
</gene>
<evidence type="ECO:0000259" key="4">
    <source>
        <dbReference type="PROSITE" id="PS50943"/>
    </source>
</evidence>
<keyword evidence="6" id="KW-1185">Reference proteome</keyword>
<evidence type="ECO:0000256" key="1">
    <source>
        <dbReference type="ARBA" id="ARBA00023015"/>
    </source>
</evidence>
<proteinExistence type="predicted"/>
<name>A0A7C9HVH9_9MICO</name>
<dbReference type="SUPFAM" id="SSF51182">
    <property type="entry name" value="RmlC-like cupins"/>
    <property type="match status" value="1"/>
</dbReference>
<dbReference type="PANTHER" id="PTHR46797">
    <property type="entry name" value="HTH-TYPE TRANSCRIPTIONAL REGULATOR"/>
    <property type="match status" value="1"/>
</dbReference>
<dbReference type="CDD" id="cd02209">
    <property type="entry name" value="cupin_XRE_C"/>
    <property type="match status" value="1"/>
</dbReference>
<dbReference type="GO" id="GO:0003700">
    <property type="term" value="F:DNA-binding transcription factor activity"/>
    <property type="evidence" value="ECO:0007669"/>
    <property type="project" value="TreeGrafter"/>
</dbReference>
<organism evidence="5 6">
    <name type="scientific">Agromyces luteolus</name>
    <dbReference type="NCBI Taxonomy" id="88373"/>
    <lineage>
        <taxon>Bacteria</taxon>
        <taxon>Bacillati</taxon>
        <taxon>Actinomycetota</taxon>
        <taxon>Actinomycetes</taxon>
        <taxon>Micrococcales</taxon>
        <taxon>Microbacteriaceae</taxon>
        <taxon>Agromyces</taxon>
    </lineage>
</organism>
<dbReference type="Gene3D" id="1.10.260.40">
    <property type="entry name" value="lambda repressor-like DNA-binding domains"/>
    <property type="match status" value="1"/>
</dbReference>
<dbReference type="CDD" id="cd00093">
    <property type="entry name" value="HTH_XRE"/>
    <property type="match status" value="1"/>
</dbReference>
<dbReference type="InterPro" id="IPR010982">
    <property type="entry name" value="Lambda_DNA-bd_dom_sf"/>
</dbReference>
<dbReference type="InterPro" id="IPR001387">
    <property type="entry name" value="Cro/C1-type_HTH"/>
</dbReference>
<feature type="domain" description="HTH cro/C1-type" evidence="4">
    <location>
        <begin position="24"/>
        <end position="78"/>
    </location>
</feature>
<accession>A0A7C9HVH9</accession>
<keyword evidence="2" id="KW-0238">DNA-binding</keyword>
<dbReference type="GO" id="GO:0003677">
    <property type="term" value="F:DNA binding"/>
    <property type="evidence" value="ECO:0007669"/>
    <property type="project" value="UniProtKB-KW"/>
</dbReference>
<evidence type="ECO:0000313" key="6">
    <source>
        <dbReference type="Proteomes" id="UP000480122"/>
    </source>
</evidence>
<dbReference type="AlphaFoldDB" id="A0A7C9HVH9"/>
<evidence type="ECO:0000256" key="3">
    <source>
        <dbReference type="ARBA" id="ARBA00023163"/>
    </source>
</evidence>
<evidence type="ECO:0000313" key="5">
    <source>
        <dbReference type="EMBL" id="MUN08265.1"/>
    </source>
</evidence>
<dbReference type="InterPro" id="IPR011051">
    <property type="entry name" value="RmlC_Cupin_sf"/>
</dbReference>